<evidence type="ECO:0008006" key="4">
    <source>
        <dbReference type="Google" id="ProtNLM"/>
    </source>
</evidence>
<comment type="caution">
    <text evidence="2">The sequence shown here is derived from an EMBL/GenBank/DDBJ whole genome shotgun (WGS) entry which is preliminary data.</text>
</comment>
<dbReference type="Proteomes" id="UP001501803">
    <property type="component" value="Unassembled WGS sequence"/>
</dbReference>
<keyword evidence="1" id="KW-0472">Membrane</keyword>
<dbReference type="InterPro" id="IPR045584">
    <property type="entry name" value="Pilin-like"/>
</dbReference>
<dbReference type="SUPFAM" id="SSF54523">
    <property type="entry name" value="Pili subunits"/>
    <property type="match status" value="1"/>
</dbReference>
<proteinExistence type="predicted"/>
<evidence type="ECO:0000256" key="1">
    <source>
        <dbReference type="SAM" id="Phobius"/>
    </source>
</evidence>
<evidence type="ECO:0000313" key="3">
    <source>
        <dbReference type="Proteomes" id="UP001501803"/>
    </source>
</evidence>
<dbReference type="PROSITE" id="PS00409">
    <property type="entry name" value="PROKAR_NTER_METHYL"/>
    <property type="match status" value="1"/>
</dbReference>
<feature type="transmembrane region" description="Helical" evidence="1">
    <location>
        <begin position="21"/>
        <end position="43"/>
    </location>
</feature>
<sequence length="219" mass="22726">MKSVVQRLRQRARTDDSGMTLIEVIVAISLIGIIATAAIGLSITSQKGTSVQQRKELAVTIASDAMEAVNARSGATEPLTGLNYLLTGRTQGDVLTAWNANTGVSGLATTYPGWDPGATSTSTMALDILKTVSRSGTTYSVYTLIGTCYISTPGGGDCTKNSPGETIPPATIPAGKTPLSRVLVVVRWTAGSGCAASGCSYQTSSLVDAHDDLVWNTHD</sequence>
<keyword evidence="1" id="KW-0812">Transmembrane</keyword>
<keyword evidence="1" id="KW-1133">Transmembrane helix</keyword>
<reference evidence="3" key="1">
    <citation type="journal article" date="2019" name="Int. J. Syst. Evol. Microbiol.">
        <title>The Global Catalogue of Microorganisms (GCM) 10K type strain sequencing project: providing services to taxonomists for standard genome sequencing and annotation.</title>
        <authorList>
            <consortium name="The Broad Institute Genomics Platform"/>
            <consortium name="The Broad Institute Genome Sequencing Center for Infectious Disease"/>
            <person name="Wu L."/>
            <person name="Ma J."/>
        </authorList>
    </citation>
    <scope>NUCLEOTIDE SEQUENCE [LARGE SCALE GENOMIC DNA]</scope>
    <source>
        <strain evidence="3">JCM 17021</strain>
    </source>
</reference>
<dbReference type="NCBIfam" id="TIGR02532">
    <property type="entry name" value="IV_pilin_GFxxxE"/>
    <property type="match status" value="1"/>
</dbReference>
<accession>A0ABP7LB99</accession>
<keyword evidence="3" id="KW-1185">Reference proteome</keyword>
<dbReference type="RefSeq" id="WP_345069851.1">
    <property type="nucleotide sequence ID" value="NZ_BAABCN010000018.1"/>
</dbReference>
<gene>
    <name evidence="2" type="ORF">GCM10022381_41610</name>
</gene>
<protein>
    <recommendedName>
        <fullName evidence="4">Prepilin-type N-terminal cleavage/methylation domain-containing protein</fullName>
    </recommendedName>
</protein>
<dbReference type="EMBL" id="BAABCN010000018">
    <property type="protein sequence ID" value="GAA3895775.1"/>
    <property type="molecule type" value="Genomic_DNA"/>
</dbReference>
<name>A0ABP7LB99_9MICO</name>
<organism evidence="2 3">
    <name type="scientific">Leifsonia kafniensis</name>
    <dbReference type="NCBI Taxonomy" id="475957"/>
    <lineage>
        <taxon>Bacteria</taxon>
        <taxon>Bacillati</taxon>
        <taxon>Actinomycetota</taxon>
        <taxon>Actinomycetes</taxon>
        <taxon>Micrococcales</taxon>
        <taxon>Microbacteriaceae</taxon>
        <taxon>Leifsonia</taxon>
    </lineage>
</organism>
<evidence type="ECO:0000313" key="2">
    <source>
        <dbReference type="EMBL" id="GAA3895775.1"/>
    </source>
</evidence>
<dbReference type="Pfam" id="PF07963">
    <property type="entry name" value="N_methyl"/>
    <property type="match status" value="1"/>
</dbReference>
<dbReference type="InterPro" id="IPR012902">
    <property type="entry name" value="N_methyl_site"/>
</dbReference>